<evidence type="ECO:0000313" key="4">
    <source>
        <dbReference type="Proteomes" id="UP000306602"/>
    </source>
</evidence>
<feature type="chain" id="PRO_5020704361" evidence="2">
    <location>
        <begin position="21"/>
        <end position="205"/>
    </location>
</feature>
<dbReference type="EMBL" id="SRKY01000001">
    <property type="protein sequence ID" value="THH38016.1"/>
    <property type="molecule type" value="Genomic_DNA"/>
</dbReference>
<feature type="signal peptide" evidence="2">
    <location>
        <begin position="1"/>
        <end position="20"/>
    </location>
</feature>
<keyword evidence="1" id="KW-0472">Membrane</keyword>
<dbReference type="NCBIfam" id="TIGR03370">
    <property type="entry name" value="VPLPA-CTERM"/>
    <property type="match status" value="1"/>
</dbReference>
<sequence>MLKMFACASAFGLMAASASASTVGFTLTLDGNWNTPFITVENSGTAKYTLDAFSLSIGDTDYNFDWARRKKIDTPLVAPPGGTVSTVPDIGDNAGTNFDVLEFSFTGFDAGESFRFMTDIDLDRDSEAWAFFSEALFNNGVAENSVATALFSNGQELSITLPDTDGPRPYIYDVSAVAIAPVPLPAGAPLVLSGLAGLALLRRKR</sequence>
<comment type="caution">
    <text evidence="3">The sequence shown here is derived from an EMBL/GenBank/DDBJ whole genome shotgun (WGS) entry which is preliminary data.</text>
</comment>
<keyword evidence="2" id="KW-0732">Signal</keyword>
<dbReference type="OrthoDB" id="7858321at2"/>
<dbReference type="RefSeq" id="WP_136460908.1">
    <property type="nucleotide sequence ID" value="NZ_SRKY01000001.1"/>
</dbReference>
<dbReference type="InterPro" id="IPR022472">
    <property type="entry name" value="VPLPA-CTERM"/>
</dbReference>
<organism evidence="3 4">
    <name type="scientific">Aliishimia ponticola</name>
    <dbReference type="NCBI Taxonomy" id="2499833"/>
    <lineage>
        <taxon>Bacteria</taxon>
        <taxon>Pseudomonadati</taxon>
        <taxon>Pseudomonadota</taxon>
        <taxon>Alphaproteobacteria</taxon>
        <taxon>Rhodobacterales</taxon>
        <taxon>Paracoccaceae</taxon>
        <taxon>Aliishimia</taxon>
    </lineage>
</organism>
<name>A0A4S4NEP5_9RHOB</name>
<evidence type="ECO:0000256" key="1">
    <source>
        <dbReference type="SAM" id="Phobius"/>
    </source>
</evidence>
<protein>
    <submittedName>
        <fullName evidence="3">VPLPA-CTERM sorting domain-containing protein</fullName>
    </submittedName>
</protein>
<reference evidence="3 4" key="1">
    <citation type="submission" date="2019-04" db="EMBL/GenBank/DDBJ databases">
        <title>Shimia ponticola sp. nov., isolated from seawater.</title>
        <authorList>
            <person name="Kim Y.-O."/>
            <person name="Yoon J.-H."/>
        </authorList>
    </citation>
    <scope>NUCLEOTIDE SEQUENCE [LARGE SCALE GENOMIC DNA]</scope>
    <source>
        <strain evidence="3 4">MYP11</strain>
    </source>
</reference>
<accession>A0A4S4NEP5</accession>
<keyword evidence="1" id="KW-0812">Transmembrane</keyword>
<evidence type="ECO:0000256" key="2">
    <source>
        <dbReference type="SAM" id="SignalP"/>
    </source>
</evidence>
<dbReference type="Proteomes" id="UP000306602">
    <property type="component" value="Unassembled WGS sequence"/>
</dbReference>
<dbReference type="AlphaFoldDB" id="A0A4S4NEP5"/>
<proteinExistence type="predicted"/>
<evidence type="ECO:0000313" key="3">
    <source>
        <dbReference type="EMBL" id="THH38016.1"/>
    </source>
</evidence>
<keyword evidence="4" id="KW-1185">Reference proteome</keyword>
<feature type="transmembrane region" description="Helical" evidence="1">
    <location>
        <begin position="182"/>
        <end position="201"/>
    </location>
</feature>
<keyword evidence="1" id="KW-1133">Transmembrane helix</keyword>
<gene>
    <name evidence="3" type="ORF">E4Z66_00080</name>
</gene>